<gene>
    <name evidence="2" type="ORF">DP116_08105</name>
</gene>
<dbReference type="Pfam" id="PF01494">
    <property type="entry name" value="FAD_binding_3"/>
    <property type="match status" value="1"/>
</dbReference>
<feature type="domain" description="FAD-binding" evidence="1">
    <location>
        <begin position="10"/>
        <end position="342"/>
    </location>
</feature>
<accession>A0ABX1P508</accession>
<organism evidence="2 3">
    <name type="scientific">Brasilonema bromeliae SPC951</name>
    <dbReference type="NCBI Taxonomy" id="385972"/>
    <lineage>
        <taxon>Bacteria</taxon>
        <taxon>Bacillati</taxon>
        <taxon>Cyanobacteriota</taxon>
        <taxon>Cyanophyceae</taxon>
        <taxon>Nostocales</taxon>
        <taxon>Scytonemataceae</taxon>
        <taxon>Brasilonema</taxon>
        <taxon>Bromeliae group (in: Brasilonema)</taxon>
    </lineage>
</organism>
<dbReference type="PANTHER" id="PTHR43422">
    <property type="entry name" value="THIAMINE THIAZOLE SYNTHASE"/>
    <property type="match status" value="1"/>
</dbReference>
<evidence type="ECO:0000313" key="2">
    <source>
        <dbReference type="EMBL" id="NMG19422.1"/>
    </source>
</evidence>
<evidence type="ECO:0000259" key="1">
    <source>
        <dbReference type="Pfam" id="PF01494"/>
    </source>
</evidence>
<protein>
    <submittedName>
        <fullName evidence="2">2-polyprenyl-6-methoxyphenol hydroxylase-like oxidoreductase</fullName>
    </submittedName>
</protein>
<dbReference type="SUPFAM" id="SSF51905">
    <property type="entry name" value="FAD/NAD(P)-binding domain"/>
    <property type="match status" value="1"/>
</dbReference>
<evidence type="ECO:0000313" key="3">
    <source>
        <dbReference type="Proteomes" id="UP000718564"/>
    </source>
</evidence>
<name>A0ABX1P508_9CYAN</name>
<keyword evidence="3" id="KW-1185">Reference proteome</keyword>
<dbReference type="Proteomes" id="UP000718564">
    <property type="component" value="Unassembled WGS sequence"/>
</dbReference>
<dbReference type="PANTHER" id="PTHR43422:SF3">
    <property type="entry name" value="THIAMINE THIAZOLE SYNTHASE"/>
    <property type="match status" value="1"/>
</dbReference>
<dbReference type="EMBL" id="QMEB01000044">
    <property type="protein sequence ID" value="NMG19422.1"/>
    <property type="molecule type" value="Genomic_DNA"/>
</dbReference>
<sequence length="453" mass="51014">MRTKMTNNHAIVIGGSMAGLVVARILSDRFEQVTLIERDQFPCGAIARKGIPQSRHLHVLLQQGQLILERFFPGLGEEMIAAGAHLIDVTADMMWLTPAGWGVRFPSNVSMLGFSRDLLDWIIRRRLATINNIRFVEGCDVMGLLSNTDGTCVAGVSLRSRTSEEEQLHADLVVDASGRSSKSPQWLKALGYQPPQETVLNAFLGYTSRLYRLPTDFQSDWKVVCLQAAPPTRTRAAAFMPLEENRWILTVYGGDSDYPPTDEAGLLEFVRSMPCSSIYNAIKNAEPLSQIYSYRGTENRWRHYERLPRYLEGFLVLGDAACAFNPVYGQGMTIAVLGASTLDECLHQQRQYQPNGDFTGLARRFQKKLAKINAVPWLLATSEDYRYRGTEGKPPSLLTQLMHRYMDRVVQLTTNHADVRLALLEVMHMVKPPATLFQPRIVIPVLKQLFKLN</sequence>
<reference evidence="2 3" key="1">
    <citation type="submission" date="2018-06" db="EMBL/GenBank/DDBJ databases">
        <title>Comparative genomics of Brasilonema spp. strains.</title>
        <authorList>
            <person name="Alvarenga D.O."/>
            <person name="Fiore M.F."/>
            <person name="Varani A.M."/>
        </authorList>
    </citation>
    <scope>NUCLEOTIDE SEQUENCE [LARGE SCALE GENOMIC DNA]</scope>
    <source>
        <strain evidence="2 3">SPC951</strain>
    </source>
</reference>
<proteinExistence type="predicted"/>
<dbReference type="InterPro" id="IPR002938">
    <property type="entry name" value="FAD-bd"/>
</dbReference>
<dbReference type="InterPro" id="IPR036188">
    <property type="entry name" value="FAD/NAD-bd_sf"/>
</dbReference>
<comment type="caution">
    <text evidence="2">The sequence shown here is derived from an EMBL/GenBank/DDBJ whole genome shotgun (WGS) entry which is preliminary data.</text>
</comment>
<dbReference type="Gene3D" id="3.50.50.60">
    <property type="entry name" value="FAD/NAD(P)-binding domain"/>
    <property type="match status" value="1"/>
</dbReference>